<dbReference type="InParanoid" id="S8DQK1"/>
<keyword evidence="3" id="KW-1185">Reference proteome</keyword>
<evidence type="ECO:0000313" key="3">
    <source>
        <dbReference type="Proteomes" id="UP000015241"/>
    </source>
</evidence>
<dbReference type="HOGENOM" id="CLU_2661189_0_0_1"/>
<dbReference type="Proteomes" id="UP000015241">
    <property type="component" value="Unassembled WGS sequence"/>
</dbReference>
<feature type="compositionally biased region" description="Polar residues" evidence="1">
    <location>
        <begin position="52"/>
        <end position="68"/>
    </location>
</feature>
<feature type="region of interest" description="Disordered" evidence="1">
    <location>
        <begin position="46"/>
        <end position="76"/>
    </location>
</feature>
<dbReference type="AlphaFoldDB" id="S8DQK1"/>
<dbReference type="EMBL" id="KE504205">
    <property type="protein sequence ID" value="EPS95581.1"/>
    <property type="molecule type" value="Genomic_DNA"/>
</dbReference>
<proteinExistence type="predicted"/>
<protein>
    <submittedName>
        <fullName evidence="2">Uncharacterized protein</fullName>
    </submittedName>
</protein>
<sequence length="76" mass="8126">MTPSGKTRRAVAECMNGECKAGRNRNCSYGRCRQCCTRASNKPPSRARCRVSTHNIPVTSTTSAQDTPGTGPIANP</sequence>
<gene>
    <name evidence="2" type="ORF">FOMPIDRAFT_102074</name>
</gene>
<accession>S8DQK1</accession>
<name>S8DQK1_FOMSC</name>
<reference evidence="2 3" key="1">
    <citation type="journal article" date="2012" name="Science">
        <title>The Paleozoic origin of enzymatic lignin decomposition reconstructed from 31 fungal genomes.</title>
        <authorList>
            <person name="Floudas D."/>
            <person name="Binder M."/>
            <person name="Riley R."/>
            <person name="Barry K."/>
            <person name="Blanchette R.A."/>
            <person name="Henrissat B."/>
            <person name="Martinez A.T."/>
            <person name="Otillar R."/>
            <person name="Spatafora J.W."/>
            <person name="Yadav J.S."/>
            <person name="Aerts A."/>
            <person name="Benoit I."/>
            <person name="Boyd A."/>
            <person name="Carlson A."/>
            <person name="Copeland A."/>
            <person name="Coutinho P.M."/>
            <person name="de Vries R.P."/>
            <person name="Ferreira P."/>
            <person name="Findley K."/>
            <person name="Foster B."/>
            <person name="Gaskell J."/>
            <person name="Glotzer D."/>
            <person name="Gorecki P."/>
            <person name="Heitman J."/>
            <person name="Hesse C."/>
            <person name="Hori C."/>
            <person name="Igarashi K."/>
            <person name="Jurgens J.A."/>
            <person name="Kallen N."/>
            <person name="Kersten P."/>
            <person name="Kohler A."/>
            <person name="Kuees U."/>
            <person name="Kumar T.K.A."/>
            <person name="Kuo A."/>
            <person name="LaButti K."/>
            <person name="Larrondo L.F."/>
            <person name="Lindquist E."/>
            <person name="Ling A."/>
            <person name="Lombard V."/>
            <person name="Lucas S."/>
            <person name="Lundell T."/>
            <person name="Martin R."/>
            <person name="McLaughlin D.J."/>
            <person name="Morgenstern I."/>
            <person name="Morin E."/>
            <person name="Murat C."/>
            <person name="Nagy L.G."/>
            <person name="Nolan M."/>
            <person name="Ohm R.A."/>
            <person name="Patyshakuliyeva A."/>
            <person name="Rokas A."/>
            <person name="Ruiz-Duenas F.J."/>
            <person name="Sabat G."/>
            <person name="Salamov A."/>
            <person name="Samejima M."/>
            <person name="Schmutz J."/>
            <person name="Slot J.C."/>
            <person name="St John F."/>
            <person name="Stenlid J."/>
            <person name="Sun H."/>
            <person name="Sun S."/>
            <person name="Syed K."/>
            <person name="Tsang A."/>
            <person name="Wiebenga A."/>
            <person name="Young D."/>
            <person name="Pisabarro A."/>
            <person name="Eastwood D.C."/>
            <person name="Martin F."/>
            <person name="Cullen D."/>
            <person name="Grigoriev I.V."/>
            <person name="Hibbett D.S."/>
        </authorList>
    </citation>
    <scope>NUCLEOTIDE SEQUENCE</scope>
    <source>
        <strain evidence="3">FP-58527</strain>
    </source>
</reference>
<evidence type="ECO:0000256" key="1">
    <source>
        <dbReference type="SAM" id="MobiDB-lite"/>
    </source>
</evidence>
<evidence type="ECO:0000313" key="2">
    <source>
        <dbReference type="EMBL" id="EPS95581.1"/>
    </source>
</evidence>
<organism evidence="2 3">
    <name type="scientific">Fomitopsis schrenkii</name>
    <name type="common">Brown rot fungus</name>
    <dbReference type="NCBI Taxonomy" id="2126942"/>
    <lineage>
        <taxon>Eukaryota</taxon>
        <taxon>Fungi</taxon>
        <taxon>Dikarya</taxon>
        <taxon>Basidiomycota</taxon>
        <taxon>Agaricomycotina</taxon>
        <taxon>Agaricomycetes</taxon>
        <taxon>Polyporales</taxon>
        <taxon>Fomitopsis</taxon>
    </lineage>
</organism>
<feature type="non-terminal residue" evidence="2">
    <location>
        <position position="76"/>
    </location>
</feature>